<protein>
    <submittedName>
        <fullName evidence="15">Cell division protein FtsI</fullName>
    </submittedName>
</protein>
<dbReference type="Proteomes" id="UP000078516">
    <property type="component" value="Unassembled WGS sequence"/>
</dbReference>
<dbReference type="Gene3D" id="3.40.710.10">
    <property type="entry name" value="DD-peptidase/beta-lactamase superfamily"/>
    <property type="match status" value="1"/>
</dbReference>
<dbReference type="InterPro" id="IPR005543">
    <property type="entry name" value="PASTA_dom"/>
</dbReference>
<dbReference type="OrthoDB" id="9804124at2"/>
<keyword evidence="13" id="KW-0961">Cell wall biogenesis/degradation</keyword>
<accession>A0A179EUP1</accession>
<dbReference type="InterPro" id="IPR036138">
    <property type="entry name" value="PBP_dimer_sf"/>
</dbReference>
<evidence type="ECO:0000256" key="11">
    <source>
        <dbReference type="ARBA" id="ARBA00023251"/>
    </source>
</evidence>
<dbReference type="PROSITE" id="PS51178">
    <property type="entry name" value="PASTA"/>
    <property type="match status" value="2"/>
</dbReference>
<dbReference type="PANTHER" id="PTHR30627">
    <property type="entry name" value="PEPTIDOGLYCAN D,D-TRANSPEPTIDASE"/>
    <property type="match status" value="1"/>
</dbReference>
<dbReference type="AlphaFoldDB" id="A0A179EUP1"/>
<dbReference type="Gene3D" id="2.20.70.70">
    <property type="match status" value="1"/>
</dbReference>
<dbReference type="FunFam" id="3.40.710.10:FF:000095">
    <property type="entry name" value="Penicillin-binding protein 2x"/>
    <property type="match status" value="1"/>
</dbReference>
<dbReference type="GO" id="GO:0008360">
    <property type="term" value="P:regulation of cell shape"/>
    <property type="evidence" value="ECO:0007669"/>
    <property type="project" value="UniProtKB-KW"/>
</dbReference>
<evidence type="ECO:0000256" key="10">
    <source>
        <dbReference type="ARBA" id="ARBA00023136"/>
    </source>
</evidence>
<keyword evidence="4 15" id="KW-0132">Cell division</keyword>
<dbReference type="InterPro" id="IPR005311">
    <property type="entry name" value="PBP_dimer"/>
</dbReference>
<dbReference type="Pfam" id="PF03717">
    <property type="entry name" value="PBP_dimer"/>
    <property type="match status" value="1"/>
</dbReference>
<evidence type="ECO:0000256" key="4">
    <source>
        <dbReference type="ARBA" id="ARBA00022618"/>
    </source>
</evidence>
<dbReference type="GO" id="GO:0005886">
    <property type="term" value="C:plasma membrane"/>
    <property type="evidence" value="ECO:0007669"/>
    <property type="project" value="UniProtKB-SubCell"/>
</dbReference>
<dbReference type="Gene3D" id="3.30.70.2110">
    <property type="match status" value="1"/>
</dbReference>
<dbReference type="SMART" id="SM00740">
    <property type="entry name" value="PASTA"/>
    <property type="match status" value="2"/>
</dbReference>
<dbReference type="GO" id="GO:0046677">
    <property type="term" value="P:response to antibiotic"/>
    <property type="evidence" value="ECO:0007669"/>
    <property type="project" value="UniProtKB-KW"/>
</dbReference>
<comment type="function">
    <text evidence="14">A transpeptidase that forms peptide cross-links between adjacent glycan strands in cell wall peptidoglycan (PG). Part of the divisome machinery that synthesizes the septal cross wall. Beta-lactams inactivate the PBPs by acylating an essential serine residue in the active site of these proteins.</text>
</comment>
<dbReference type="GeneID" id="77487723"/>
<dbReference type="RefSeq" id="WP_067480544.1">
    <property type="nucleotide sequence ID" value="NZ_BJUG01000003.1"/>
</dbReference>
<dbReference type="CDD" id="cd06575">
    <property type="entry name" value="PASTA_Pbp2x-like_2"/>
    <property type="match status" value="1"/>
</dbReference>
<evidence type="ECO:0000256" key="3">
    <source>
        <dbReference type="ARBA" id="ARBA00022475"/>
    </source>
</evidence>
<dbReference type="PANTHER" id="PTHR30627:SF26">
    <property type="entry name" value="PENICILLIN-BINDING PROTEIN 2B"/>
    <property type="match status" value="1"/>
</dbReference>
<dbReference type="KEGG" id="eth:CK496_08720"/>
<evidence type="ECO:0000256" key="9">
    <source>
        <dbReference type="ARBA" id="ARBA00022989"/>
    </source>
</evidence>
<keyword evidence="7" id="KW-0133">Cell shape</keyword>
<evidence type="ECO:0000256" key="12">
    <source>
        <dbReference type="ARBA" id="ARBA00023306"/>
    </source>
</evidence>
<proteinExistence type="inferred from homology"/>
<dbReference type="GO" id="GO:0008658">
    <property type="term" value="F:penicillin binding"/>
    <property type="evidence" value="ECO:0007669"/>
    <property type="project" value="InterPro"/>
</dbReference>
<organism evidence="15 16">
    <name type="scientific">Enterococcus thailandicus</name>
    <dbReference type="NCBI Taxonomy" id="417368"/>
    <lineage>
        <taxon>Bacteria</taxon>
        <taxon>Bacillati</taxon>
        <taxon>Bacillota</taxon>
        <taxon>Bacilli</taxon>
        <taxon>Lactobacillales</taxon>
        <taxon>Enterococcaceae</taxon>
        <taxon>Enterococcus</taxon>
    </lineage>
</organism>
<dbReference type="Pfam" id="PF03793">
    <property type="entry name" value="PASTA"/>
    <property type="match status" value="1"/>
</dbReference>
<keyword evidence="11" id="KW-0046">Antibiotic resistance</keyword>
<evidence type="ECO:0000256" key="1">
    <source>
        <dbReference type="ARBA" id="ARBA00004162"/>
    </source>
</evidence>
<comment type="subcellular location">
    <subcellularLocation>
        <location evidence="1">Cell membrane</location>
        <topology evidence="1">Single-pass membrane protein</topology>
    </subcellularLocation>
</comment>
<gene>
    <name evidence="15" type="ORF">A6E74_00645</name>
</gene>
<dbReference type="CDD" id="cd06576">
    <property type="entry name" value="PASTA_Pbp2x-like_1"/>
    <property type="match status" value="1"/>
</dbReference>
<keyword evidence="10" id="KW-0472">Membrane</keyword>
<keyword evidence="12" id="KW-0131">Cell cycle</keyword>
<dbReference type="SUPFAM" id="SSF56601">
    <property type="entry name" value="beta-lactamase/transpeptidase-like"/>
    <property type="match status" value="1"/>
</dbReference>
<reference evidence="15 16" key="1">
    <citation type="submission" date="2016-04" db="EMBL/GenBank/DDBJ databases">
        <title>Draft genome of an Enterococcus thailandicus strain isolated from bovine feces.</title>
        <authorList>
            <person name="Beukers A.G."/>
            <person name="Zaheer R."/>
            <person name="Goji N."/>
            <person name="Cook S.R."/>
            <person name="Amoako K."/>
            <person name="Chaves A.V."/>
            <person name="Ward M.P."/>
            <person name="Mcallister T.A."/>
        </authorList>
    </citation>
    <scope>NUCLEOTIDE SEQUENCE [LARGE SCALE GENOMIC DNA]</scope>
    <source>
        <strain evidence="15 16">F0711D 46</strain>
    </source>
</reference>
<evidence type="ECO:0000256" key="7">
    <source>
        <dbReference type="ARBA" id="ARBA00022960"/>
    </source>
</evidence>
<comment type="similarity">
    <text evidence="2">Belongs to the transpeptidase family.</text>
</comment>
<dbReference type="GO" id="GO:0071555">
    <property type="term" value="P:cell wall organization"/>
    <property type="evidence" value="ECO:0007669"/>
    <property type="project" value="UniProtKB-KW"/>
</dbReference>
<evidence type="ECO:0000256" key="14">
    <source>
        <dbReference type="ARBA" id="ARBA00055980"/>
    </source>
</evidence>
<evidence type="ECO:0000256" key="8">
    <source>
        <dbReference type="ARBA" id="ARBA00022984"/>
    </source>
</evidence>
<dbReference type="Gene3D" id="3.90.1310.10">
    <property type="entry name" value="Penicillin-binding protein 2a (Domain 2)"/>
    <property type="match status" value="1"/>
</dbReference>
<comment type="caution">
    <text evidence="15">The sequence shown here is derived from an EMBL/GenBank/DDBJ whole genome shotgun (WGS) entry which is preliminary data.</text>
</comment>
<dbReference type="EMBL" id="LWMN01000001">
    <property type="protein sequence ID" value="OAQ56914.1"/>
    <property type="molecule type" value="Genomic_DNA"/>
</dbReference>
<keyword evidence="5" id="KW-0812">Transmembrane</keyword>
<evidence type="ECO:0000256" key="6">
    <source>
        <dbReference type="ARBA" id="ARBA00022737"/>
    </source>
</evidence>
<name>A0A179EUP1_ENTTH</name>
<evidence type="ECO:0000256" key="5">
    <source>
        <dbReference type="ARBA" id="ARBA00022692"/>
    </source>
</evidence>
<keyword evidence="3" id="KW-1003">Cell membrane</keyword>
<keyword evidence="16" id="KW-1185">Reference proteome</keyword>
<evidence type="ECO:0000313" key="16">
    <source>
        <dbReference type="Proteomes" id="UP000078516"/>
    </source>
</evidence>
<dbReference type="InterPro" id="IPR012338">
    <property type="entry name" value="Beta-lactam/transpept-like"/>
</dbReference>
<dbReference type="GO" id="GO:0051301">
    <property type="term" value="P:cell division"/>
    <property type="evidence" value="ECO:0007669"/>
    <property type="project" value="UniProtKB-KW"/>
</dbReference>
<evidence type="ECO:0000256" key="2">
    <source>
        <dbReference type="ARBA" id="ARBA00007171"/>
    </source>
</evidence>
<dbReference type="GO" id="GO:0009252">
    <property type="term" value="P:peptidoglycan biosynthetic process"/>
    <property type="evidence" value="ECO:0007669"/>
    <property type="project" value="UniProtKB-KW"/>
</dbReference>
<dbReference type="Pfam" id="PF00905">
    <property type="entry name" value="Transpeptidase"/>
    <property type="match status" value="1"/>
</dbReference>
<dbReference type="SUPFAM" id="SSF54184">
    <property type="entry name" value="Penicillin-binding protein 2x (pbp-2x), c-terminal domain"/>
    <property type="match status" value="2"/>
</dbReference>
<sequence>MSLKNKFRRFMEKKNQNPMNNRKKVGIILFATSIGLFFLFAVRFSYIIIGGHVAGTSLSEKTEQLYRGSEVVQAKRGTIYDRNGIAIAEDATSYSIKAILSKTYTSENKKLYAQEKDFSKIATILSDNLSIKKNAALKILQNGADNELYQVEFGNYGQNITQETKQTIESQMKKAGLAGLYFDSHKSRMYPNGVFSSHFIGFAIPNKEGNGLVGSLGLESAYNDILTGKDGKIVYQKDKYQNPLPGTVADEVASKDGQDIYTTLDSRLQSYLETLMDQVNQEYQPEELTAVLMEAKTGEIVAMGQRPTFNPETMEGLNDENAVWRNFLVQDRYEPGSTMKVFTTAAAIEEGEYNENETFVSGKIAVADATINDHDFGEKGVLTMRQALSWSSNVGMVILEQRLGGRWYNYLQKLGFGQSTHSGLDDENAGTLPTENIVDRAMSAYGQAVGVTNFQMMKAFSSIANNGTMLQPRFISKIVDPQTGEERTTQTEVLGQPYSKETTEKVREYMRDVVESENYGSAYGVYSVPGYNVSAKTGTAQIASDSGGYQVGDTSYLYSIVEMVPSEDPEYVLYLTMKHPKTYDRMALAKIANPLMKRAMDFKETEGDTKETTDQTEKVVVADYRNLESDIAAADAQKSGLQPVVIGNGKKVIKQSTSNGDKLILGEKLILQTGGDELMPDVTGWSKADIMKLGKILGIEVTFDGDGYCTEQSLAPYEKITDKKLHFTLKE</sequence>
<dbReference type="InterPro" id="IPR001460">
    <property type="entry name" value="PCN-bd_Tpept"/>
</dbReference>
<keyword evidence="9" id="KW-1133">Transmembrane helix</keyword>
<dbReference type="SUPFAM" id="SSF56519">
    <property type="entry name" value="Penicillin binding protein dimerisation domain"/>
    <property type="match status" value="1"/>
</dbReference>
<evidence type="ECO:0000313" key="15">
    <source>
        <dbReference type="EMBL" id="OAQ56914.1"/>
    </source>
</evidence>
<evidence type="ECO:0000256" key="13">
    <source>
        <dbReference type="ARBA" id="ARBA00023316"/>
    </source>
</evidence>
<dbReference type="InterPro" id="IPR050515">
    <property type="entry name" value="Beta-lactam/transpept"/>
</dbReference>
<keyword evidence="8" id="KW-0573">Peptidoglycan synthesis</keyword>
<keyword evidence="6" id="KW-0677">Repeat</keyword>